<organism evidence="1 2">
    <name type="scientific">Vitis vinifera</name>
    <name type="common">Grape</name>
    <dbReference type="NCBI Taxonomy" id="29760"/>
    <lineage>
        <taxon>Eukaryota</taxon>
        <taxon>Viridiplantae</taxon>
        <taxon>Streptophyta</taxon>
        <taxon>Embryophyta</taxon>
        <taxon>Tracheophyta</taxon>
        <taxon>Spermatophyta</taxon>
        <taxon>Magnoliopsida</taxon>
        <taxon>eudicotyledons</taxon>
        <taxon>Gunneridae</taxon>
        <taxon>Pentapetalae</taxon>
        <taxon>rosids</taxon>
        <taxon>Vitales</taxon>
        <taxon>Vitaceae</taxon>
        <taxon>Viteae</taxon>
        <taxon>Vitis</taxon>
    </lineage>
</organism>
<evidence type="ECO:0000313" key="2">
    <source>
        <dbReference type="Proteomes" id="UP000288805"/>
    </source>
</evidence>
<protein>
    <submittedName>
        <fullName evidence="1">Uncharacterized protein</fullName>
    </submittedName>
</protein>
<name>A0A438KJM1_VITVI</name>
<dbReference type="EMBL" id="QGNW01000005">
    <property type="protein sequence ID" value="RVX21400.1"/>
    <property type="molecule type" value="Genomic_DNA"/>
</dbReference>
<sequence>MGHVGFDHRGSSDTVFPSSPVIRGKGLSFMGTCGMLVVENLEVSSSLPSQSPLSSFPPSCGLTLPFLSPSVPILPSSVIQSQCPMENQELSKIFSKKDDVDTLCQMSIGNPNLDVVESQFAYLNQMPEGFNPLKSKPNLPNEVSNLVTVSQGDVEFSPVGKFQIEGFSLRKMAKVHEFLSSLDIKVYSRRKNRFSTGI</sequence>
<dbReference type="AlphaFoldDB" id="A0A438KJM1"/>
<dbReference type="Proteomes" id="UP000288805">
    <property type="component" value="Unassembled WGS sequence"/>
</dbReference>
<comment type="caution">
    <text evidence="1">The sequence shown here is derived from an EMBL/GenBank/DDBJ whole genome shotgun (WGS) entry which is preliminary data.</text>
</comment>
<proteinExistence type="predicted"/>
<evidence type="ECO:0000313" key="1">
    <source>
        <dbReference type="EMBL" id="RVX21400.1"/>
    </source>
</evidence>
<reference evidence="1 2" key="1">
    <citation type="journal article" date="2018" name="PLoS Genet.">
        <title>Population sequencing reveals clonal diversity and ancestral inbreeding in the grapevine cultivar Chardonnay.</title>
        <authorList>
            <person name="Roach M.J."/>
            <person name="Johnson D.L."/>
            <person name="Bohlmann J."/>
            <person name="van Vuuren H.J."/>
            <person name="Jones S.J."/>
            <person name="Pretorius I.S."/>
            <person name="Schmidt S.A."/>
            <person name="Borneman A.R."/>
        </authorList>
    </citation>
    <scope>NUCLEOTIDE SEQUENCE [LARGE SCALE GENOMIC DNA]</scope>
    <source>
        <strain evidence="2">cv. Chardonnay</strain>
        <tissue evidence="1">Leaf</tissue>
    </source>
</reference>
<accession>A0A438KJM1</accession>
<gene>
    <name evidence="1" type="ORF">CK203_002167</name>
</gene>